<dbReference type="Proteomes" id="UP000037043">
    <property type="component" value="Unassembled WGS sequence"/>
</dbReference>
<comment type="caution">
    <text evidence="1">The sequence shown here is derived from an EMBL/GenBank/DDBJ whole genome shotgun (WGS) entry which is preliminary data.</text>
</comment>
<proteinExistence type="predicted"/>
<dbReference type="InterPro" id="IPR021321">
    <property type="entry name" value="DUF2922"/>
</dbReference>
<name>A0A0L6Z5C1_9CLOT</name>
<dbReference type="RefSeq" id="WP_052222930.1">
    <property type="nucleotide sequence ID" value="NZ_LHUR01000044.1"/>
</dbReference>
<dbReference type="STRING" id="36844.SAMN04488501_1268"/>
<evidence type="ECO:0000313" key="1">
    <source>
        <dbReference type="EMBL" id="KOA18160.1"/>
    </source>
</evidence>
<dbReference type="Pfam" id="PF11148">
    <property type="entry name" value="DUF2922"/>
    <property type="match status" value="1"/>
</dbReference>
<sequence>MSKTLVMNFLTAEGKKTSIRFKDVKEAVTPTEVSTVMDTIIEKNIFITTNGELKLKDSAQIVDTTTEELAI</sequence>
<keyword evidence="2" id="KW-1185">Reference proteome</keyword>
<dbReference type="PATRIC" id="fig|1121318.3.peg.3493"/>
<organism evidence="1 2">
    <name type="scientific">Clostridium homopropionicum DSM 5847</name>
    <dbReference type="NCBI Taxonomy" id="1121318"/>
    <lineage>
        <taxon>Bacteria</taxon>
        <taxon>Bacillati</taxon>
        <taxon>Bacillota</taxon>
        <taxon>Clostridia</taxon>
        <taxon>Eubacteriales</taxon>
        <taxon>Clostridiaceae</taxon>
        <taxon>Clostridium</taxon>
    </lineage>
</organism>
<accession>A0A0L6Z5C1</accession>
<protein>
    <recommendedName>
        <fullName evidence="3">DUF2922 domain-containing protein</fullName>
    </recommendedName>
</protein>
<gene>
    <name evidence="1" type="ORF">CLHOM_34940</name>
</gene>
<evidence type="ECO:0008006" key="3">
    <source>
        <dbReference type="Google" id="ProtNLM"/>
    </source>
</evidence>
<dbReference type="AlphaFoldDB" id="A0A0L6Z5C1"/>
<reference evidence="2" key="1">
    <citation type="submission" date="2015-08" db="EMBL/GenBank/DDBJ databases">
        <title>Genome sequence of the strict anaerobe Clostridium homopropionicum LuHBu1 (DSM 5847T).</title>
        <authorList>
            <person name="Poehlein A."/>
            <person name="Beck M."/>
            <person name="Schiel-Bengelsdorf B."/>
            <person name="Bengelsdorf F.R."/>
            <person name="Daniel R."/>
            <person name="Duerre P."/>
        </authorList>
    </citation>
    <scope>NUCLEOTIDE SEQUENCE [LARGE SCALE GENOMIC DNA]</scope>
    <source>
        <strain evidence="2">DSM 5847</strain>
    </source>
</reference>
<evidence type="ECO:0000313" key="2">
    <source>
        <dbReference type="Proteomes" id="UP000037043"/>
    </source>
</evidence>
<dbReference type="EMBL" id="LHUR01000044">
    <property type="protein sequence ID" value="KOA18160.1"/>
    <property type="molecule type" value="Genomic_DNA"/>
</dbReference>